<evidence type="ECO:0000313" key="2">
    <source>
        <dbReference type="Proteomes" id="UP001303647"/>
    </source>
</evidence>
<dbReference type="SUPFAM" id="SSF52540">
    <property type="entry name" value="P-loop containing nucleoside triphosphate hydrolases"/>
    <property type="match status" value="1"/>
</dbReference>
<dbReference type="Proteomes" id="UP001303647">
    <property type="component" value="Unassembled WGS sequence"/>
</dbReference>
<evidence type="ECO:0000313" key="1">
    <source>
        <dbReference type="EMBL" id="KAK4243107.1"/>
    </source>
</evidence>
<dbReference type="InterPro" id="IPR027417">
    <property type="entry name" value="P-loop_NTPase"/>
</dbReference>
<protein>
    <submittedName>
        <fullName evidence="1">Kinesin light chain</fullName>
    </submittedName>
</protein>
<dbReference type="PANTHER" id="PTHR46082">
    <property type="entry name" value="ATP/GTP-BINDING PROTEIN-RELATED"/>
    <property type="match status" value="1"/>
</dbReference>
<dbReference type="InterPro" id="IPR053137">
    <property type="entry name" value="NLR-like"/>
</dbReference>
<reference evidence="1" key="2">
    <citation type="submission" date="2023-05" db="EMBL/GenBank/DDBJ databases">
        <authorList>
            <consortium name="Lawrence Berkeley National Laboratory"/>
            <person name="Steindorff A."/>
            <person name="Hensen N."/>
            <person name="Bonometti L."/>
            <person name="Westerberg I."/>
            <person name="Brannstrom I.O."/>
            <person name="Guillou S."/>
            <person name="Cros-Aarteil S."/>
            <person name="Calhoun S."/>
            <person name="Haridas S."/>
            <person name="Kuo A."/>
            <person name="Mondo S."/>
            <person name="Pangilinan J."/>
            <person name="Riley R."/>
            <person name="Labutti K."/>
            <person name="Andreopoulos B."/>
            <person name="Lipzen A."/>
            <person name="Chen C."/>
            <person name="Yanf M."/>
            <person name="Daum C."/>
            <person name="Ng V."/>
            <person name="Clum A."/>
            <person name="Ohm R."/>
            <person name="Martin F."/>
            <person name="Silar P."/>
            <person name="Natvig D."/>
            <person name="Lalanne C."/>
            <person name="Gautier V."/>
            <person name="Ament-Velasquez S.L."/>
            <person name="Kruys A."/>
            <person name="Hutchinson M.I."/>
            <person name="Powell A.J."/>
            <person name="Barry K."/>
            <person name="Miller A.N."/>
            <person name="Grigoriev I.V."/>
            <person name="Debuchy R."/>
            <person name="Gladieux P."/>
            <person name="Thoren M.H."/>
            <person name="Johannesson H."/>
        </authorList>
    </citation>
    <scope>NUCLEOTIDE SEQUENCE</scope>
    <source>
        <strain evidence="1">CBS 359.72</strain>
    </source>
</reference>
<dbReference type="Gene3D" id="3.40.50.300">
    <property type="entry name" value="P-loop containing nucleotide triphosphate hydrolases"/>
    <property type="match status" value="1"/>
</dbReference>
<dbReference type="AlphaFoldDB" id="A0AAN7HFA2"/>
<dbReference type="PANTHER" id="PTHR46082:SF6">
    <property type="entry name" value="AAA+ ATPASE DOMAIN-CONTAINING PROTEIN-RELATED"/>
    <property type="match status" value="1"/>
</dbReference>
<dbReference type="Pfam" id="PF13176">
    <property type="entry name" value="TPR_7"/>
    <property type="match status" value="1"/>
</dbReference>
<gene>
    <name evidence="1" type="ORF">C7999DRAFT_45007</name>
</gene>
<name>A0AAN7HFA2_9PEZI</name>
<dbReference type="Pfam" id="PF13424">
    <property type="entry name" value="TPR_12"/>
    <property type="match status" value="2"/>
</dbReference>
<keyword evidence="2" id="KW-1185">Reference proteome</keyword>
<dbReference type="SUPFAM" id="SSF48452">
    <property type="entry name" value="TPR-like"/>
    <property type="match status" value="2"/>
</dbReference>
<proteinExistence type="predicted"/>
<dbReference type="EMBL" id="MU857880">
    <property type="protein sequence ID" value="KAK4243107.1"/>
    <property type="molecule type" value="Genomic_DNA"/>
</dbReference>
<organism evidence="1 2">
    <name type="scientific">Corynascus novoguineensis</name>
    <dbReference type="NCBI Taxonomy" id="1126955"/>
    <lineage>
        <taxon>Eukaryota</taxon>
        <taxon>Fungi</taxon>
        <taxon>Dikarya</taxon>
        <taxon>Ascomycota</taxon>
        <taxon>Pezizomycotina</taxon>
        <taxon>Sordariomycetes</taxon>
        <taxon>Sordariomycetidae</taxon>
        <taxon>Sordariales</taxon>
        <taxon>Chaetomiaceae</taxon>
        <taxon>Corynascus</taxon>
    </lineage>
</organism>
<dbReference type="Gene3D" id="1.25.40.10">
    <property type="entry name" value="Tetratricopeptide repeat domain"/>
    <property type="match status" value="2"/>
</dbReference>
<comment type="caution">
    <text evidence="1">The sequence shown here is derived from an EMBL/GenBank/DDBJ whole genome shotgun (WGS) entry which is preliminary data.</text>
</comment>
<sequence>MSPSTVTVSVQPPCKLRWLLTLLSKCRLATTPPLLFVMITFSRDPGFVNWGQILDHSDGLSRPAASPRGLGRAGKSQLAIEYAHRIRERQPDTRVFWIADAVKLSGRKQPKTNILQLVYDWLSNNQNGKWIMILDSADNRDALYGSRRGDVRNVQPFATYLPQTGKGSIIITTRNKDLAFRITERYQNLIEELDYVPLAISQTAAYIQARAPQRSPEKYQAKFSEASNAIFSTWQISFDHIQSLRPIPGWVLNPFATGKAQCEQNARARREGFSHNSNSARNSDIVDSGFEDDVAMLSDYCLIVVDETGDESEMHRLVQLSTKRWLEESEQQETFKQQCLERIAAHVHVTPSEKIVEMWARLLHSGGWYALFQGRFEIAQQTLSKERRTREAKLGIQHEATLGSISMVAVVSMDEARWKEAEELLLQVLEINKALLGAQHPHTLTDMHDLAMAYMNQGRWKEAKNTLKSMNTLARIYMEQNRWEEAEKLLVQTTEGFKAIVSKLGAEHPYTLSIMHNLAVAYMRTRAGGRSLRSCFCRWAGGEAEKLLVQALKSFRTKLGAGHPFTLTSMNNLAFSFRYQGRHTDALRLMRLCAKAR</sequence>
<dbReference type="InterPro" id="IPR011990">
    <property type="entry name" value="TPR-like_helical_dom_sf"/>
</dbReference>
<dbReference type="InterPro" id="IPR019734">
    <property type="entry name" value="TPR_rpt"/>
</dbReference>
<accession>A0AAN7HFA2</accession>
<reference evidence="1" key="1">
    <citation type="journal article" date="2023" name="Mol. Phylogenet. Evol.">
        <title>Genome-scale phylogeny and comparative genomics of the fungal order Sordariales.</title>
        <authorList>
            <person name="Hensen N."/>
            <person name="Bonometti L."/>
            <person name="Westerberg I."/>
            <person name="Brannstrom I.O."/>
            <person name="Guillou S."/>
            <person name="Cros-Aarteil S."/>
            <person name="Calhoun S."/>
            <person name="Haridas S."/>
            <person name="Kuo A."/>
            <person name="Mondo S."/>
            <person name="Pangilinan J."/>
            <person name="Riley R."/>
            <person name="LaButti K."/>
            <person name="Andreopoulos B."/>
            <person name="Lipzen A."/>
            <person name="Chen C."/>
            <person name="Yan M."/>
            <person name="Daum C."/>
            <person name="Ng V."/>
            <person name="Clum A."/>
            <person name="Steindorff A."/>
            <person name="Ohm R.A."/>
            <person name="Martin F."/>
            <person name="Silar P."/>
            <person name="Natvig D.O."/>
            <person name="Lalanne C."/>
            <person name="Gautier V."/>
            <person name="Ament-Velasquez S.L."/>
            <person name="Kruys A."/>
            <person name="Hutchinson M.I."/>
            <person name="Powell A.J."/>
            <person name="Barry K."/>
            <person name="Miller A.N."/>
            <person name="Grigoriev I.V."/>
            <person name="Debuchy R."/>
            <person name="Gladieux P."/>
            <person name="Hiltunen Thoren M."/>
            <person name="Johannesson H."/>
        </authorList>
    </citation>
    <scope>NUCLEOTIDE SEQUENCE</scope>
    <source>
        <strain evidence="1">CBS 359.72</strain>
    </source>
</reference>